<dbReference type="PROSITE" id="PS50109">
    <property type="entry name" value="HIS_KIN"/>
    <property type="match status" value="1"/>
</dbReference>
<dbReference type="InterPro" id="IPR029787">
    <property type="entry name" value="Nucleotide_cyclase"/>
</dbReference>
<evidence type="ECO:0000256" key="10">
    <source>
        <dbReference type="PROSITE-ProRule" id="PRU00169"/>
    </source>
</evidence>
<dbReference type="Pfam" id="PF00512">
    <property type="entry name" value="HisKA"/>
    <property type="match status" value="1"/>
</dbReference>
<dbReference type="SMART" id="SM00387">
    <property type="entry name" value="HATPase_c"/>
    <property type="match status" value="1"/>
</dbReference>
<dbReference type="RefSeq" id="WP_024738868.1">
    <property type="nucleotide sequence ID" value="NZ_BAABZD010000005.1"/>
</dbReference>
<reference evidence="14" key="2">
    <citation type="journal article" date="2022" name="Cell Host Microbe">
        <title>Colonization of the live biotherapeutic product VE303 and modulation of the microbiota and metabolites in healthy volunteers.</title>
        <authorList>
            <person name="Dsouza M."/>
            <person name="Menon R."/>
            <person name="Crossette E."/>
            <person name="Bhattarai S.K."/>
            <person name="Schneider J."/>
            <person name="Kim Y.G."/>
            <person name="Reddy S."/>
            <person name="Caballero S."/>
            <person name="Felix C."/>
            <person name="Cornacchione L."/>
            <person name="Hendrickson J."/>
            <person name="Watson A.R."/>
            <person name="Minot S.S."/>
            <person name="Greenfield N."/>
            <person name="Schopf L."/>
            <person name="Szabady R."/>
            <person name="Patarroyo J."/>
            <person name="Smith W."/>
            <person name="Harrison P."/>
            <person name="Kuijper E.J."/>
            <person name="Kelly C.P."/>
            <person name="Olle B."/>
            <person name="Bobilev D."/>
            <person name="Silber J.L."/>
            <person name="Bucci V."/>
            <person name="Roberts B."/>
            <person name="Faith J."/>
            <person name="Norman J.M."/>
        </authorList>
    </citation>
    <scope>NUCLEOTIDE SEQUENCE</scope>
    <source>
        <strain evidence="14">VE303-04</strain>
    </source>
</reference>
<dbReference type="Gene3D" id="3.30.565.10">
    <property type="entry name" value="Histidine kinase-like ATPase, C-terminal domain"/>
    <property type="match status" value="1"/>
</dbReference>
<evidence type="ECO:0000256" key="1">
    <source>
        <dbReference type="ARBA" id="ARBA00000085"/>
    </source>
</evidence>
<name>A0A6N3HZT2_CLOSY</name>
<keyword evidence="14" id="KW-0547">Nucleotide-binding</keyword>
<dbReference type="SMART" id="SM00388">
    <property type="entry name" value="HisKA"/>
    <property type="match status" value="1"/>
</dbReference>
<accession>A0A6N3HZT2</accession>
<dbReference type="Pfam" id="PF02518">
    <property type="entry name" value="HATPase_c"/>
    <property type="match status" value="1"/>
</dbReference>
<keyword evidence="15" id="KW-0808">Transferase</keyword>
<evidence type="ECO:0000259" key="12">
    <source>
        <dbReference type="PROSITE" id="PS50110"/>
    </source>
</evidence>
<dbReference type="InterPro" id="IPR005467">
    <property type="entry name" value="His_kinase_dom"/>
</dbReference>
<dbReference type="Gene3D" id="3.30.70.270">
    <property type="match status" value="1"/>
</dbReference>
<dbReference type="NCBIfam" id="TIGR00254">
    <property type="entry name" value="GGDEF"/>
    <property type="match status" value="1"/>
</dbReference>
<dbReference type="InterPro" id="IPR003661">
    <property type="entry name" value="HisK_dim/P_dom"/>
</dbReference>
<comment type="catalytic activity">
    <reaction evidence="1">
        <text>ATP + protein L-histidine = ADP + protein N-phospho-L-histidine.</text>
        <dbReference type="EC" id="2.7.13.3"/>
    </reaction>
</comment>
<dbReference type="InterPro" id="IPR043128">
    <property type="entry name" value="Rev_trsase/Diguanyl_cyclase"/>
</dbReference>
<dbReference type="GO" id="GO:0005524">
    <property type="term" value="F:ATP binding"/>
    <property type="evidence" value="ECO:0007669"/>
    <property type="project" value="UniProtKB-KW"/>
</dbReference>
<dbReference type="SMART" id="SM00267">
    <property type="entry name" value="GGDEF"/>
    <property type="match status" value="1"/>
</dbReference>
<feature type="domain" description="GGDEF" evidence="13">
    <location>
        <begin position="332"/>
        <end position="464"/>
    </location>
</feature>
<dbReference type="SUPFAM" id="SSF47384">
    <property type="entry name" value="Homodimeric domain of signal transducing histidine kinase"/>
    <property type="match status" value="1"/>
</dbReference>
<evidence type="ECO:0000313" key="15">
    <source>
        <dbReference type="EMBL" id="VYU81223.1"/>
    </source>
</evidence>
<evidence type="ECO:0000256" key="8">
    <source>
        <dbReference type="ARBA" id="ARBA00024867"/>
    </source>
</evidence>
<dbReference type="SUPFAM" id="SSF55073">
    <property type="entry name" value="Nucleotide cyclase"/>
    <property type="match status" value="1"/>
</dbReference>
<dbReference type="GO" id="GO:0000155">
    <property type="term" value="F:phosphorelay sensor kinase activity"/>
    <property type="evidence" value="ECO:0007669"/>
    <property type="project" value="InterPro"/>
</dbReference>
<evidence type="ECO:0000256" key="2">
    <source>
        <dbReference type="ARBA" id="ARBA00006402"/>
    </source>
</evidence>
<feature type="modified residue" description="4-aspartylphosphate" evidence="10">
    <location>
        <position position="956"/>
    </location>
</feature>
<dbReference type="PANTHER" id="PTHR45339:SF5">
    <property type="entry name" value="HISTIDINE KINASE"/>
    <property type="match status" value="1"/>
</dbReference>
<evidence type="ECO:0000256" key="7">
    <source>
        <dbReference type="ARBA" id="ARBA00023012"/>
    </source>
</evidence>
<evidence type="ECO:0000259" key="13">
    <source>
        <dbReference type="PROSITE" id="PS50887"/>
    </source>
</evidence>
<dbReference type="PRINTS" id="PR00344">
    <property type="entry name" value="BCTRLSENSOR"/>
</dbReference>
<dbReference type="PROSITE" id="PS50110">
    <property type="entry name" value="RESPONSE_REGULATORY"/>
    <property type="match status" value="1"/>
</dbReference>
<dbReference type="Pfam" id="PF00990">
    <property type="entry name" value="GGDEF"/>
    <property type="match status" value="1"/>
</dbReference>
<dbReference type="Gene3D" id="3.40.50.2300">
    <property type="match status" value="1"/>
</dbReference>
<evidence type="ECO:0000256" key="4">
    <source>
        <dbReference type="ARBA" id="ARBA00018672"/>
    </source>
</evidence>
<dbReference type="InterPro" id="IPR001789">
    <property type="entry name" value="Sig_transdc_resp-reg_receiver"/>
</dbReference>
<comment type="function">
    <text evidence="8">May play the central regulatory role in sporulation. It may be an element of the effector pathway responsible for the activation of sporulation genes in response to nutritional stress. Spo0A may act in concert with spo0H (a sigma factor) to control the expression of some genes that are critical to the sporulation process.</text>
</comment>
<dbReference type="SUPFAM" id="SSF55874">
    <property type="entry name" value="ATPase domain of HSP90 chaperone/DNA topoisomerase II/histidine kinase"/>
    <property type="match status" value="1"/>
</dbReference>
<dbReference type="CDD" id="cd17546">
    <property type="entry name" value="REC_hyHK_CKI1_RcsC-like"/>
    <property type="match status" value="1"/>
</dbReference>
<dbReference type="Gene3D" id="3.10.450.50">
    <property type="match status" value="1"/>
</dbReference>
<organism evidence="15">
    <name type="scientific">Clostridium symbiosum</name>
    <name type="common">Bacteroides symbiosus</name>
    <dbReference type="NCBI Taxonomy" id="1512"/>
    <lineage>
        <taxon>Bacteria</taxon>
        <taxon>Bacillati</taxon>
        <taxon>Bacillota</taxon>
        <taxon>Clostridia</taxon>
        <taxon>Lachnospirales</taxon>
        <taxon>Lachnospiraceae</taxon>
        <taxon>Otoolea</taxon>
    </lineage>
</organism>
<protein>
    <recommendedName>
        <fullName evidence="9">Circadian input-output histidine kinase CikA</fullName>
        <ecNumber evidence="3">2.7.13.3</ecNumber>
    </recommendedName>
    <alternativeName>
        <fullName evidence="4">Stage 0 sporulation protein A homolog</fullName>
    </alternativeName>
</protein>
<dbReference type="InterPro" id="IPR003594">
    <property type="entry name" value="HATPase_dom"/>
</dbReference>
<dbReference type="SUPFAM" id="SSF52172">
    <property type="entry name" value="CheY-like"/>
    <property type="match status" value="1"/>
</dbReference>
<dbReference type="InterPro" id="IPR011006">
    <property type="entry name" value="CheY-like_superfamily"/>
</dbReference>
<dbReference type="CDD" id="cd01949">
    <property type="entry name" value="GGDEF"/>
    <property type="match status" value="1"/>
</dbReference>
<dbReference type="FunFam" id="3.30.565.10:FF:000010">
    <property type="entry name" value="Sensor histidine kinase RcsC"/>
    <property type="match status" value="1"/>
</dbReference>
<dbReference type="InterPro" id="IPR036097">
    <property type="entry name" value="HisK_dim/P_sf"/>
</dbReference>
<keyword evidence="14" id="KW-0067">ATP-binding</keyword>
<dbReference type="InterPro" id="IPR004358">
    <property type="entry name" value="Sig_transdc_His_kin-like_C"/>
</dbReference>
<dbReference type="SMART" id="SM00448">
    <property type="entry name" value="REC"/>
    <property type="match status" value="1"/>
</dbReference>
<feature type="domain" description="Histidine kinase" evidence="11">
    <location>
        <begin position="658"/>
        <end position="883"/>
    </location>
</feature>
<evidence type="ECO:0000256" key="5">
    <source>
        <dbReference type="ARBA" id="ARBA00022553"/>
    </source>
</evidence>
<comment type="similarity">
    <text evidence="2">In the N-terminal section; belongs to the phytochrome family.</text>
</comment>
<dbReference type="InterPro" id="IPR032710">
    <property type="entry name" value="NTF2-like_dom_sf"/>
</dbReference>
<evidence type="ECO:0000256" key="9">
    <source>
        <dbReference type="ARBA" id="ARBA00074306"/>
    </source>
</evidence>
<dbReference type="Gene3D" id="1.10.287.130">
    <property type="match status" value="1"/>
</dbReference>
<dbReference type="EMBL" id="JAINVB010000001">
    <property type="protein sequence ID" value="MCK0088530.1"/>
    <property type="molecule type" value="Genomic_DNA"/>
</dbReference>
<dbReference type="EMBL" id="CACRUA010000081">
    <property type="protein sequence ID" value="VYU81223.1"/>
    <property type="molecule type" value="Genomic_DNA"/>
</dbReference>
<dbReference type="AlphaFoldDB" id="A0A6N3HZT2"/>
<dbReference type="InterPro" id="IPR036890">
    <property type="entry name" value="HATPase_C_sf"/>
</dbReference>
<dbReference type="PANTHER" id="PTHR45339">
    <property type="entry name" value="HYBRID SIGNAL TRANSDUCTION HISTIDINE KINASE J"/>
    <property type="match status" value="1"/>
</dbReference>
<keyword evidence="6" id="KW-0418">Kinase</keyword>
<dbReference type="Proteomes" id="UP001203136">
    <property type="component" value="Unassembled WGS sequence"/>
</dbReference>
<dbReference type="CDD" id="cd00082">
    <property type="entry name" value="HisKA"/>
    <property type="match status" value="1"/>
</dbReference>
<evidence type="ECO:0000259" key="11">
    <source>
        <dbReference type="PROSITE" id="PS50109"/>
    </source>
</evidence>
<evidence type="ECO:0000313" key="14">
    <source>
        <dbReference type="EMBL" id="MCK0088530.1"/>
    </source>
</evidence>
<dbReference type="InterPro" id="IPR000160">
    <property type="entry name" value="GGDEF_dom"/>
</dbReference>
<feature type="domain" description="Response regulatory" evidence="12">
    <location>
        <begin position="904"/>
        <end position="1025"/>
    </location>
</feature>
<evidence type="ECO:0000256" key="3">
    <source>
        <dbReference type="ARBA" id="ARBA00012438"/>
    </source>
</evidence>
<dbReference type="EC" id="2.7.13.3" evidence="3"/>
<evidence type="ECO:0000256" key="6">
    <source>
        <dbReference type="ARBA" id="ARBA00022777"/>
    </source>
</evidence>
<dbReference type="SUPFAM" id="SSF54427">
    <property type="entry name" value="NTF2-like"/>
    <property type="match status" value="1"/>
</dbReference>
<reference evidence="15" key="1">
    <citation type="submission" date="2019-11" db="EMBL/GenBank/DDBJ databases">
        <authorList>
            <person name="Feng L."/>
        </authorList>
    </citation>
    <scope>NUCLEOTIDE SEQUENCE</scope>
    <source>
        <strain evidence="15">CsymbiosumLFYP84</strain>
    </source>
</reference>
<dbReference type="CDD" id="cd16922">
    <property type="entry name" value="HATPase_EvgS-ArcB-TorS-like"/>
    <property type="match status" value="1"/>
</dbReference>
<gene>
    <name evidence="15" type="primary">rpfC_4</name>
    <name evidence="15" type="ORF">CSLFYP84_04382</name>
    <name evidence="14" type="ORF">K5I21_22255</name>
</gene>
<keyword evidence="5 10" id="KW-0597">Phosphoprotein</keyword>
<keyword evidence="7" id="KW-0902">Two-component regulatory system</keyword>
<sequence length="1032" mass="115124">MSITNGAAEKTVRAFLDAYLKKRDINTVLSLLTDEIQWIGIGTDGSLCGIQKVEAALKEEYSQDPEPYLPELTNSCETSVSQDDAVFMADLTIMRPVSSGPLFTLKARISAACIHTPDGWKIAAVHMSAPSVLQGVSGSVSQDTGEDLLNHSVFLNIDQNKQAILQNHRLAAQLEARNQILNIALEHTSICEFYYYPLIRTCVIPRRTCEYYHCSERYEQMPDSFLDSFVVPSCHAACREMYEAIHNGLGTANAEFQTLSGSWCREFMSTVTWTEDGRPDFVVGIIEDITNQKGMASALENAKSRDSLTGLWNKETGTRLAQKCMQEKPEGENCVLMLLDMDNFGQLNEKEGTSFANAVLLEVADILRGSTSEQDLQIRLGGDEFMLFIRNCDKKQATVLGPHIADQVQNLMILPGRESRISVSIGMCSTEVVNNYSGLYRCAESTLNYVKERCRGHAACYLDTSNELGVMLTNLYTEKYIVNTIEQEDAQRGENLISFALDLLGKSKNLEDAVSLLFARIGKIYHMDRVSLLEIDPSFLSCRFTYQWSNDMSYIHINKPYYITREKYEAAAMRYASDGLCDVCPNKEISPFPSCLHFAIWNNGVYIGAIGFEVCQENYIWTKEQRRVLAEIGKIVPSFVMKARADAVSQAKTDFLSRMSHEIRTPMNAIVGMTAIARSAAGNKEQVLECLEKLDNSSKYLLHLVNDILDMSRIESGKMELNPTPMLLSSFLSSIDEMVRMQAEAKGLSFTIQNDCRTERHLTADQLRLEQVLLNLIGNAIKFTDVGGSITLHIHPVKEEDTGLALRFSLADTGIGISPEVLPSIFNAFEQGAKNISSQYGGTGLGLAISSRLVQMMGGVLDVKSEPGRGSEFFFTVSLPYSEVPAPQHEILNESPSYSFNGKRLLVVEDNEINREIAQTLLEMNDFFVETAGNGQIALQMFCKKEPFYYDAILMDIHMPVLDGIETTKRLRTMGRADSRTIPIIAMTANAFSEDSRKSLQIGMNGHLSKPIQIQELLKMLNHCFNTETALP</sequence>
<proteinExistence type="inferred from homology"/>
<dbReference type="PROSITE" id="PS50887">
    <property type="entry name" value="GGDEF"/>
    <property type="match status" value="1"/>
</dbReference>
<dbReference type="Pfam" id="PF00072">
    <property type="entry name" value="Response_reg"/>
    <property type="match status" value="1"/>
</dbReference>